<dbReference type="InterPro" id="IPR011009">
    <property type="entry name" value="Kinase-like_dom_sf"/>
</dbReference>
<dbReference type="PROSITE" id="PS50042">
    <property type="entry name" value="CNMP_BINDING_3"/>
    <property type="match status" value="2"/>
</dbReference>
<keyword evidence="5" id="KW-0418">Kinase</keyword>
<dbReference type="PANTHER" id="PTHR24353">
    <property type="entry name" value="CYCLIC NUCLEOTIDE-DEPENDENT PROTEIN KINASE"/>
    <property type="match status" value="1"/>
</dbReference>
<comment type="caution">
    <text evidence="12">The sequence shown here is derived from an EMBL/GenBank/DDBJ whole genome shotgun (WGS) entry which is preliminary data.</text>
</comment>
<dbReference type="GO" id="GO:0005952">
    <property type="term" value="C:cAMP-dependent protein kinase complex"/>
    <property type="evidence" value="ECO:0007669"/>
    <property type="project" value="TreeGrafter"/>
</dbReference>
<dbReference type="Gene3D" id="3.30.200.20">
    <property type="entry name" value="Phosphorylase Kinase, domain 1"/>
    <property type="match status" value="1"/>
</dbReference>
<keyword evidence="13" id="KW-1185">Reference proteome</keyword>
<evidence type="ECO:0000256" key="4">
    <source>
        <dbReference type="ARBA" id="ARBA00022741"/>
    </source>
</evidence>
<evidence type="ECO:0000256" key="6">
    <source>
        <dbReference type="ARBA" id="ARBA00022840"/>
    </source>
</evidence>
<dbReference type="AlphaFoldDB" id="A0A8J8T810"/>
<keyword evidence="2" id="KW-0723">Serine/threonine-protein kinase</keyword>
<feature type="region of interest" description="Disordered" evidence="9">
    <location>
        <begin position="1080"/>
        <end position="1107"/>
    </location>
</feature>
<evidence type="ECO:0000259" key="11">
    <source>
        <dbReference type="PROSITE" id="PS50042"/>
    </source>
</evidence>
<sequence>MVRWSLREKQNTIIMGSCYCLNRDFDSMQGRNGAIDLNEFLMHNNQDFPRTVPIPIQKQQSEPVRFESPPAKKEGGIFGSPERELGPSGSDEISRTVFQRRKALYLQQQRLKQDSEDEGWAVVGISENDHEETIDLRQENPLQIRTEKLLNVKEIQIRVLAHKLLKKQELKEQMTMTAGPMKANLRHKKMDKQISAIIRRQQTLELSPDVALLRPMGVLTKLQKDLRSQTVQTVRELISKPNCLLSQVQKEVQDLFITHLNFFTMPAEQFLYKEGESRADYLFILLEGSVSKFIEKEEIIRLEAPQILGEEALLHSNLRNHSIISIGSEIKICGIHRDKFKELIKFVSPQHCSSAKAFFEQLNLFPNLERKQLATLVQEVNFVKFRKGAIIQTGAKQVLIVSKGKISQIIKNYNPRLRFGTARSPEPREMGGSGTTDVQLSMSPNDTADFPDAISTNLTLHEYSAGCIIDMSEPQIEDIFYQCQSDVECYAINEETLKSLFKGNFRNHYLLNIMSKNDSVVAKLSKEHIIKIIEGMRIQMFKRGEIVFKSYSEKHQKFIVCISGRLISHQNGASQQFLSEGQSLGGQDIYNMSLNNKHQQSAVGGGTDQFQSNIYADPYCILAEVSREALEDSIFGEDFYSVVQKNTIIRYLQKIPAFSFLPFSKLEWISEAFHKQKFLNGNETLFSQDQQTDSRQAALYIIHSGSVDLFVNHGQTKVSTLGIGSYFGERDLIFMSDQSSEFTATVAEPNTVIYMLKRNDYTSLIEANLRKLIQSRIIAQGVKPNFDDLTVKRKVEAGPYSFRSIYEVESKISLSRYHLHVFDKTDSRQYKYDPFIEAERSILVDLDHPFIQRFSGTYRDKQRACILRESFSGVEILRQQQEFQILNKREAQFNIASILLVVEYLHNMNILHRDIRPDTLYLDEQGYIKFSDFTCAKKIEDRAYTFVGTPEYTAPEVFLSSGYDFSADYWSIGVCLYEFLTGQLPFGNGETSDTLSVYLDILSRVEKGITFPEHFRDEVAKDLILKLLNHNPQERLSTPAELKEHQWFENFDFDALSCHSLQAPYIPKMKDIRENKRQFELKEESKGLSKSQQNPLQSLKKMQSSGTGQILKRDKLWAKTKQVQINSLGQSQTFRPRPRNTSNFDQVNLSSDQDFSSFDVLNKQNLCIREFFNLKDKRSDLDQPIVKNKAPINIRKHHKQRKILDDSFGDASHADSIMMSSSEHLSIRHDDDESSSGFGGSSIPFTGSEAEEEYQGWDKNF</sequence>
<dbReference type="PANTHER" id="PTHR24353:SF37">
    <property type="entry name" value="CAMP-DEPENDENT PROTEIN KINASE CATALYTIC SUBUNIT PRKX"/>
    <property type="match status" value="1"/>
</dbReference>
<dbReference type="Pfam" id="PF00069">
    <property type="entry name" value="Pkinase"/>
    <property type="match status" value="1"/>
</dbReference>
<dbReference type="GO" id="GO:0005524">
    <property type="term" value="F:ATP binding"/>
    <property type="evidence" value="ECO:0007669"/>
    <property type="project" value="UniProtKB-KW"/>
</dbReference>
<evidence type="ECO:0000256" key="7">
    <source>
        <dbReference type="ARBA" id="ARBA00022842"/>
    </source>
</evidence>
<feature type="domain" description="Cyclic nucleotide-binding" evidence="11">
    <location>
        <begin position="279"/>
        <end position="344"/>
    </location>
</feature>
<dbReference type="Gene3D" id="1.10.510.10">
    <property type="entry name" value="Transferase(Phosphotransferase) domain 1"/>
    <property type="match status" value="1"/>
</dbReference>
<dbReference type="SMART" id="SM00100">
    <property type="entry name" value="cNMP"/>
    <property type="match status" value="2"/>
</dbReference>
<dbReference type="InterPro" id="IPR000719">
    <property type="entry name" value="Prot_kinase_dom"/>
</dbReference>
<proteinExistence type="predicted"/>
<evidence type="ECO:0000259" key="10">
    <source>
        <dbReference type="PROSITE" id="PS50011"/>
    </source>
</evidence>
<evidence type="ECO:0000256" key="3">
    <source>
        <dbReference type="ARBA" id="ARBA00022679"/>
    </source>
</evidence>
<dbReference type="Proteomes" id="UP000785679">
    <property type="component" value="Unassembled WGS sequence"/>
</dbReference>
<evidence type="ECO:0000256" key="9">
    <source>
        <dbReference type="SAM" id="MobiDB-lite"/>
    </source>
</evidence>
<keyword evidence="4" id="KW-0547">Nucleotide-binding</keyword>
<keyword evidence="6" id="KW-0067">ATP-binding</keyword>
<gene>
    <name evidence="12" type="ORF">FGO68_gene15857</name>
</gene>
<dbReference type="Pfam" id="PF00027">
    <property type="entry name" value="cNMP_binding"/>
    <property type="match status" value="2"/>
</dbReference>
<organism evidence="12 13">
    <name type="scientific">Halteria grandinella</name>
    <dbReference type="NCBI Taxonomy" id="5974"/>
    <lineage>
        <taxon>Eukaryota</taxon>
        <taxon>Sar</taxon>
        <taxon>Alveolata</taxon>
        <taxon>Ciliophora</taxon>
        <taxon>Intramacronucleata</taxon>
        <taxon>Spirotrichea</taxon>
        <taxon>Stichotrichia</taxon>
        <taxon>Sporadotrichida</taxon>
        <taxon>Halteriidae</taxon>
        <taxon>Halteria</taxon>
    </lineage>
</organism>
<feature type="region of interest" description="Disordered" evidence="9">
    <location>
        <begin position="1128"/>
        <end position="1148"/>
    </location>
</feature>
<evidence type="ECO:0000313" key="13">
    <source>
        <dbReference type="Proteomes" id="UP000785679"/>
    </source>
</evidence>
<name>A0A8J8T810_HALGN</name>
<feature type="region of interest" description="Disordered" evidence="9">
    <location>
        <begin position="60"/>
        <end position="90"/>
    </location>
</feature>
<evidence type="ECO:0000256" key="1">
    <source>
        <dbReference type="ARBA" id="ARBA00001946"/>
    </source>
</evidence>
<feature type="domain" description="Cyclic nucleotide-binding" evidence="11">
    <location>
        <begin position="699"/>
        <end position="765"/>
    </location>
</feature>
<dbReference type="CDD" id="cd00038">
    <property type="entry name" value="CAP_ED"/>
    <property type="match status" value="2"/>
</dbReference>
<dbReference type="Gene3D" id="2.60.120.10">
    <property type="entry name" value="Jelly Rolls"/>
    <property type="match status" value="3"/>
</dbReference>
<feature type="domain" description="Protein kinase" evidence="10">
    <location>
        <begin position="791"/>
        <end position="1048"/>
    </location>
</feature>
<keyword evidence="3" id="KW-0808">Transferase</keyword>
<dbReference type="SUPFAM" id="SSF51206">
    <property type="entry name" value="cAMP-binding domain-like"/>
    <property type="match status" value="4"/>
</dbReference>
<feature type="region of interest" description="Disordered" evidence="9">
    <location>
        <begin position="1222"/>
        <end position="1261"/>
    </location>
</feature>
<dbReference type="InterPro" id="IPR000595">
    <property type="entry name" value="cNMP-bd_dom"/>
</dbReference>
<evidence type="ECO:0000313" key="12">
    <source>
        <dbReference type="EMBL" id="TNV85759.1"/>
    </source>
</evidence>
<reference evidence="12" key="1">
    <citation type="submission" date="2019-06" db="EMBL/GenBank/DDBJ databases">
        <authorList>
            <person name="Zheng W."/>
        </authorList>
    </citation>
    <scope>NUCLEOTIDE SEQUENCE</scope>
    <source>
        <strain evidence="12">QDHG01</strain>
    </source>
</reference>
<dbReference type="PROSITE" id="PS50011">
    <property type="entry name" value="PROTEIN_KINASE_DOM"/>
    <property type="match status" value="1"/>
</dbReference>
<evidence type="ECO:0000256" key="2">
    <source>
        <dbReference type="ARBA" id="ARBA00022527"/>
    </source>
</evidence>
<comment type="cofactor">
    <cofactor evidence="1">
        <name>Mg(2+)</name>
        <dbReference type="ChEBI" id="CHEBI:18420"/>
    </cofactor>
</comment>
<feature type="compositionally biased region" description="Polar residues" evidence="9">
    <location>
        <begin position="1088"/>
        <end position="1107"/>
    </location>
</feature>
<keyword evidence="7" id="KW-0460">Magnesium</keyword>
<dbReference type="InterPro" id="IPR018490">
    <property type="entry name" value="cNMP-bd_dom_sf"/>
</dbReference>
<protein>
    <recommendedName>
        <fullName evidence="8">cGMP-dependent protein kinase</fullName>
    </recommendedName>
</protein>
<evidence type="ECO:0000256" key="8">
    <source>
        <dbReference type="ARBA" id="ARBA00024113"/>
    </source>
</evidence>
<dbReference type="GO" id="GO:0004691">
    <property type="term" value="F:cAMP-dependent protein kinase activity"/>
    <property type="evidence" value="ECO:0007669"/>
    <property type="project" value="TreeGrafter"/>
</dbReference>
<dbReference type="InterPro" id="IPR014710">
    <property type="entry name" value="RmlC-like_jellyroll"/>
</dbReference>
<evidence type="ECO:0000256" key="5">
    <source>
        <dbReference type="ARBA" id="ARBA00022777"/>
    </source>
</evidence>
<accession>A0A8J8T810</accession>
<dbReference type="EMBL" id="RRYP01001569">
    <property type="protein sequence ID" value="TNV85759.1"/>
    <property type="molecule type" value="Genomic_DNA"/>
</dbReference>
<feature type="compositionally biased region" description="Basic and acidic residues" evidence="9">
    <location>
        <begin position="70"/>
        <end position="85"/>
    </location>
</feature>
<dbReference type="SUPFAM" id="SSF56112">
    <property type="entry name" value="Protein kinase-like (PK-like)"/>
    <property type="match status" value="1"/>
</dbReference>